<organism evidence="1 2">
    <name type="scientific">Rhodonellum psychrophilum GCM71 = DSM 17998</name>
    <dbReference type="NCBI Taxonomy" id="1123057"/>
    <lineage>
        <taxon>Bacteria</taxon>
        <taxon>Pseudomonadati</taxon>
        <taxon>Bacteroidota</taxon>
        <taxon>Cytophagia</taxon>
        <taxon>Cytophagales</taxon>
        <taxon>Cytophagaceae</taxon>
        <taxon>Rhodonellum</taxon>
    </lineage>
</organism>
<gene>
    <name evidence="1" type="ORF">P872_14285</name>
</gene>
<proteinExistence type="predicted"/>
<dbReference type="Proteomes" id="UP000016843">
    <property type="component" value="Unassembled WGS sequence"/>
</dbReference>
<evidence type="ECO:0000313" key="1">
    <source>
        <dbReference type="EMBL" id="ERM80206.1"/>
    </source>
</evidence>
<name>U5BUE2_9BACT</name>
<sequence length="74" mass="8795">MRIHAKNADFLPHVRGRLCPIQKQGFPKGILPRFFYQPLSFVANIPLLHQWGKWRKNDHWDLDAFITLPRLEFG</sequence>
<evidence type="ECO:0000313" key="2">
    <source>
        <dbReference type="Proteomes" id="UP000016843"/>
    </source>
</evidence>
<dbReference type="EMBL" id="AWXR01000135">
    <property type="protein sequence ID" value="ERM80206.1"/>
    <property type="molecule type" value="Genomic_DNA"/>
</dbReference>
<protein>
    <submittedName>
        <fullName evidence="1">Uncharacterized protein</fullName>
    </submittedName>
</protein>
<reference evidence="1 2" key="1">
    <citation type="journal article" date="2013" name="Genome Announc.">
        <title>Draft Genome Sequence of the Psychrophilic and Alkaliphilic Rhodonellum psychrophilum Strain GCM71T.</title>
        <authorList>
            <person name="Hauptmann A.L."/>
            <person name="Glaring M.A."/>
            <person name="Hallin P.F."/>
            <person name="Prieme A."/>
            <person name="Stougaard P."/>
        </authorList>
    </citation>
    <scope>NUCLEOTIDE SEQUENCE [LARGE SCALE GENOMIC DNA]</scope>
    <source>
        <strain evidence="1 2">GCM71</strain>
    </source>
</reference>
<accession>U5BUE2</accession>
<comment type="caution">
    <text evidence="1">The sequence shown here is derived from an EMBL/GenBank/DDBJ whole genome shotgun (WGS) entry which is preliminary data.</text>
</comment>
<dbReference type="AlphaFoldDB" id="U5BUE2"/>
<keyword evidence="2" id="KW-1185">Reference proteome</keyword>